<dbReference type="AlphaFoldDB" id="A0A6J8EIZ6"/>
<reference evidence="2 3" key="1">
    <citation type="submission" date="2020-06" db="EMBL/GenBank/DDBJ databases">
        <authorList>
            <person name="Li R."/>
            <person name="Bekaert M."/>
        </authorList>
    </citation>
    <scope>NUCLEOTIDE SEQUENCE [LARGE SCALE GENOMIC DNA]</scope>
    <source>
        <strain evidence="3">wild</strain>
    </source>
</reference>
<proteinExistence type="predicted"/>
<evidence type="ECO:0000256" key="1">
    <source>
        <dbReference type="SAM" id="MobiDB-lite"/>
    </source>
</evidence>
<evidence type="ECO:0000313" key="3">
    <source>
        <dbReference type="Proteomes" id="UP000507470"/>
    </source>
</evidence>
<dbReference type="EMBL" id="CACVKT020009050">
    <property type="protein sequence ID" value="CAC5419702.1"/>
    <property type="molecule type" value="Genomic_DNA"/>
</dbReference>
<protein>
    <submittedName>
        <fullName evidence="2">Uncharacterized protein</fullName>
    </submittedName>
</protein>
<organism evidence="2 3">
    <name type="scientific">Mytilus coruscus</name>
    <name type="common">Sea mussel</name>
    <dbReference type="NCBI Taxonomy" id="42192"/>
    <lineage>
        <taxon>Eukaryota</taxon>
        <taxon>Metazoa</taxon>
        <taxon>Spiralia</taxon>
        <taxon>Lophotrochozoa</taxon>
        <taxon>Mollusca</taxon>
        <taxon>Bivalvia</taxon>
        <taxon>Autobranchia</taxon>
        <taxon>Pteriomorphia</taxon>
        <taxon>Mytilida</taxon>
        <taxon>Mytiloidea</taxon>
        <taxon>Mytilidae</taxon>
        <taxon>Mytilinae</taxon>
        <taxon>Mytilus</taxon>
    </lineage>
</organism>
<evidence type="ECO:0000313" key="2">
    <source>
        <dbReference type="EMBL" id="CAC5419702.1"/>
    </source>
</evidence>
<accession>A0A6J8EIZ6</accession>
<sequence>MMVFCDPGSWPDDSTFGQLEIWSGCRGWCHMIGGGNEGEASPKRGWADAVERDEYPPRERHSRGAASFLGCFPMRKRLNSRRGITHLKRLQSSPAPTGSHKITEAEGAPAKGEELLGAEGGSPRFRGSSSEPQGWIGTLVEEAAVPFPGAPQEPLSR</sequence>
<keyword evidence="3" id="KW-1185">Reference proteome</keyword>
<feature type="region of interest" description="Disordered" evidence="1">
    <location>
        <begin position="87"/>
        <end position="133"/>
    </location>
</feature>
<dbReference type="Proteomes" id="UP000507470">
    <property type="component" value="Unassembled WGS sequence"/>
</dbReference>
<name>A0A6J8EIZ6_MYTCO</name>
<gene>
    <name evidence="2" type="ORF">MCOR_52010</name>
</gene>